<feature type="region of interest" description="Disordered" evidence="1">
    <location>
        <begin position="39"/>
        <end position="62"/>
    </location>
</feature>
<gene>
    <name evidence="3" type="ORF">GUJ93_ZPchr0006g40978</name>
</gene>
<dbReference type="Proteomes" id="UP000729402">
    <property type="component" value="Unassembled WGS sequence"/>
</dbReference>
<keyword evidence="4" id="KW-1185">Reference proteome</keyword>
<feature type="domain" description="VQ" evidence="2">
    <location>
        <begin position="23"/>
        <end position="49"/>
    </location>
</feature>
<reference evidence="3" key="2">
    <citation type="submission" date="2021-02" db="EMBL/GenBank/DDBJ databases">
        <authorList>
            <person name="Kimball J.A."/>
            <person name="Haas M.W."/>
            <person name="Macchietto M."/>
            <person name="Kono T."/>
            <person name="Duquette J."/>
            <person name="Shao M."/>
        </authorList>
    </citation>
    <scope>NUCLEOTIDE SEQUENCE</scope>
    <source>
        <tissue evidence="3">Fresh leaf tissue</tissue>
    </source>
</reference>
<dbReference type="AlphaFoldDB" id="A0A8J5TBW4"/>
<dbReference type="EMBL" id="JAAALK010000283">
    <property type="protein sequence ID" value="KAG8075609.1"/>
    <property type="molecule type" value="Genomic_DNA"/>
</dbReference>
<dbReference type="PANTHER" id="PTHR34777:SF3">
    <property type="entry name" value="OS06G0530600 PROTEIN"/>
    <property type="match status" value="1"/>
</dbReference>
<dbReference type="PANTHER" id="PTHR34777">
    <property type="entry name" value="VQ MOTIF-CONTAINING PROTEIN 10"/>
    <property type="match status" value="1"/>
</dbReference>
<dbReference type="Pfam" id="PF05678">
    <property type="entry name" value="VQ"/>
    <property type="match status" value="1"/>
</dbReference>
<evidence type="ECO:0000313" key="3">
    <source>
        <dbReference type="EMBL" id="KAG8075609.1"/>
    </source>
</evidence>
<organism evidence="3 4">
    <name type="scientific">Zizania palustris</name>
    <name type="common">Northern wild rice</name>
    <dbReference type="NCBI Taxonomy" id="103762"/>
    <lineage>
        <taxon>Eukaryota</taxon>
        <taxon>Viridiplantae</taxon>
        <taxon>Streptophyta</taxon>
        <taxon>Embryophyta</taxon>
        <taxon>Tracheophyta</taxon>
        <taxon>Spermatophyta</taxon>
        <taxon>Magnoliopsida</taxon>
        <taxon>Liliopsida</taxon>
        <taxon>Poales</taxon>
        <taxon>Poaceae</taxon>
        <taxon>BOP clade</taxon>
        <taxon>Oryzoideae</taxon>
        <taxon>Oryzeae</taxon>
        <taxon>Zizaniinae</taxon>
        <taxon>Zizania</taxon>
    </lineage>
</organism>
<accession>A0A8J5TBW4</accession>
<name>A0A8J5TBW4_ZIZPA</name>
<proteinExistence type="predicted"/>
<reference evidence="3" key="1">
    <citation type="journal article" date="2021" name="bioRxiv">
        <title>Whole Genome Assembly and Annotation of Northern Wild Rice, Zizania palustris L., Supports a Whole Genome Duplication in the Zizania Genus.</title>
        <authorList>
            <person name="Haas M."/>
            <person name="Kono T."/>
            <person name="Macchietto M."/>
            <person name="Millas R."/>
            <person name="McGilp L."/>
            <person name="Shao M."/>
            <person name="Duquette J."/>
            <person name="Hirsch C.N."/>
            <person name="Kimball J."/>
        </authorList>
    </citation>
    <scope>NUCLEOTIDE SEQUENCE</scope>
    <source>
        <tissue evidence="3">Fresh leaf tissue</tissue>
    </source>
</reference>
<dbReference type="InterPro" id="IPR039608">
    <property type="entry name" value="VQ_1/10"/>
</dbReference>
<comment type="caution">
    <text evidence="3">The sequence shown here is derived from an EMBL/GenBank/DDBJ whole genome shotgun (WGS) entry which is preliminary data.</text>
</comment>
<dbReference type="OrthoDB" id="691083at2759"/>
<evidence type="ECO:0000259" key="2">
    <source>
        <dbReference type="Pfam" id="PF05678"/>
    </source>
</evidence>
<evidence type="ECO:0000313" key="4">
    <source>
        <dbReference type="Proteomes" id="UP000729402"/>
    </source>
</evidence>
<evidence type="ECO:0000256" key="1">
    <source>
        <dbReference type="SAM" id="MobiDB-lite"/>
    </source>
</evidence>
<dbReference type="InterPro" id="IPR008889">
    <property type="entry name" value="VQ"/>
</dbReference>
<protein>
    <recommendedName>
        <fullName evidence="2">VQ domain-containing protein</fullName>
    </recommendedName>
</protein>
<sequence>MELHGAASRQQGGDGGGVKVKFIETQFIRSDAASFKSVVQRLTGKSAPSPPQPTAPRPDRTRARTAAVAVHGGHYAVPGGDAAAGVGYLPAAPVVKQEAWGGAVTAPASLEYPPYELCSFDDLLYAASTAGGERRANGAGYGFPY</sequence>